<dbReference type="Proteomes" id="UP001206595">
    <property type="component" value="Unassembled WGS sequence"/>
</dbReference>
<keyword evidence="3" id="KW-1185">Reference proteome</keyword>
<dbReference type="EMBL" id="MU620970">
    <property type="protein sequence ID" value="KAI8575782.1"/>
    <property type="molecule type" value="Genomic_DNA"/>
</dbReference>
<reference evidence="2" key="2">
    <citation type="journal article" date="2022" name="Proc. Natl. Acad. Sci. U.S.A.">
        <title>Diploid-dominant life cycles characterize the early evolution of Fungi.</title>
        <authorList>
            <person name="Amses K.R."/>
            <person name="Simmons D.R."/>
            <person name="Longcore J.E."/>
            <person name="Mondo S.J."/>
            <person name="Seto K."/>
            <person name="Jeronimo G.H."/>
            <person name="Bonds A.E."/>
            <person name="Quandt C.A."/>
            <person name="Davis W.J."/>
            <person name="Chang Y."/>
            <person name="Federici B.A."/>
            <person name="Kuo A."/>
            <person name="LaButti K."/>
            <person name="Pangilinan J."/>
            <person name="Andreopoulos W."/>
            <person name="Tritt A."/>
            <person name="Riley R."/>
            <person name="Hundley H."/>
            <person name="Johnson J."/>
            <person name="Lipzen A."/>
            <person name="Barry K."/>
            <person name="Lang B.F."/>
            <person name="Cuomo C.A."/>
            <person name="Buchler N.E."/>
            <person name="Grigoriev I.V."/>
            <person name="Spatafora J.W."/>
            <person name="Stajich J.E."/>
            <person name="James T.Y."/>
        </authorList>
    </citation>
    <scope>NUCLEOTIDE SEQUENCE</scope>
    <source>
        <strain evidence="2">AG</strain>
    </source>
</reference>
<dbReference type="RefSeq" id="XP_051440786.1">
    <property type="nucleotide sequence ID" value="XM_051592116.1"/>
</dbReference>
<evidence type="ECO:0000313" key="2">
    <source>
        <dbReference type="EMBL" id="KAI8575782.1"/>
    </source>
</evidence>
<keyword evidence="1" id="KW-0812">Transmembrane</keyword>
<keyword evidence="1" id="KW-1133">Transmembrane helix</keyword>
<gene>
    <name evidence="2" type="ORF">K450DRAFT_260163</name>
</gene>
<comment type="caution">
    <text evidence="2">The sequence shown here is derived from an EMBL/GenBank/DDBJ whole genome shotgun (WGS) entry which is preliminary data.</text>
</comment>
<evidence type="ECO:0000313" key="3">
    <source>
        <dbReference type="Proteomes" id="UP001206595"/>
    </source>
</evidence>
<proteinExistence type="predicted"/>
<organism evidence="2 3">
    <name type="scientific">Umbelopsis ramanniana AG</name>
    <dbReference type="NCBI Taxonomy" id="1314678"/>
    <lineage>
        <taxon>Eukaryota</taxon>
        <taxon>Fungi</taxon>
        <taxon>Fungi incertae sedis</taxon>
        <taxon>Mucoromycota</taxon>
        <taxon>Mucoromycotina</taxon>
        <taxon>Umbelopsidomycetes</taxon>
        <taxon>Umbelopsidales</taxon>
        <taxon>Umbelopsidaceae</taxon>
        <taxon>Umbelopsis</taxon>
    </lineage>
</organism>
<sequence length="53" mass="6094">MTDTLTTNVILLDSFRFHLFFALFIIINYSCMVEKVCGPGNPRPVVSLLYRVQ</sequence>
<keyword evidence="1" id="KW-0472">Membrane</keyword>
<dbReference type="GeneID" id="75917459"/>
<dbReference type="AlphaFoldDB" id="A0AAD5E2M9"/>
<name>A0AAD5E2M9_UMBRA</name>
<evidence type="ECO:0000256" key="1">
    <source>
        <dbReference type="SAM" id="Phobius"/>
    </source>
</evidence>
<protein>
    <submittedName>
        <fullName evidence="2">Uncharacterized protein</fullName>
    </submittedName>
</protein>
<reference evidence="2" key="1">
    <citation type="submission" date="2021-06" db="EMBL/GenBank/DDBJ databases">
        <authorList>
            <consortium name="DOE Joint Genome Institute"/>
            <person name="Mondo S.J."/>
            <person name="Amses K.R."/>
            <person name="Simmons D.R."/>
            <person name="Longcore J.E."/>
            <person name="Seto K."/>
            <person name="Alves G.H."/>
            <person name="Bonds A.E."/>
            <person name="Quandt C.A."/>
            <person name="Davis W.J."/>
            <person name="Chang Y."/>
            <person name="Letcher P.M."/>
            <person name="Powell M.J."/>
            <person name="Kuo A."/>
            <person name="Labutti K."/>
            <person name="Pangilinan J."/>
            <person name="Andreopoulos W."/>
            <person name="Tritt A."/>
            <person name="Riley R."/>
            <person name="Hundley H."/>
            <person name="Johnson J."/>
            <person name="Lipzen A."/>
            <person name="Barry K."/>
            <person name="Berbee M.L."/>
            <person name="Buchler N.E."/>
            <person name="Grigoriev I.V."/>
            <person name="Spatafora J.W."/>
            <person name="Stajich J.E."/>
            <person name="James T.Y."/>
        </authorList>
    </citation>
    <scope>NUCLEOTIDE SEQUENCE</scope>
    <source>
        <strain evidence="2">AG</strain>
    </source>
</reference>
<accession>A0AAD5E2M9</accession>
<feature type="transmembrane region" description="Helical" evidence="1">
    <location>
        <begin position="15"/>
        <end position="33"/>
    </location>
</feature>